<dbReference type="Gene3D" id="2.40.160.10">
    <property type="entry name" value="Porin"/>
    <property type="match status" value="1"/>
</dbReference>
<evidence type="ECO:0000313" key="1">
    <source>
        <dbReference type="EMBL" id="VAW83103.1"/>
    </source>
</evidence>
<dbReference type="Pfam" id="PF07396">
    <property type="entry name" value="Porin_O_P"/>
    <property type="match status" value="1"/>
</dbReference>
<dbReference type="SUPFAM" id="SSF56935">
    <property type="entry name" value="Porins"/>
    <property type="match status" value="1"/>
</dbReference>
<dbReference type="InterPro" id="IPR023614">
    <property type="entry name" value="Porin_dom_sf"/>
</dbReference>
<dbReference type="AlphaFoldDB" id="A0A3B0Z4G0"/>
<name>A0A3B0Z4G0_9ZZZZ</name>
<organism evidence="1">
    <name type="scientific">hydrothermal vent metagenome</name>
    <dbReference type="NCBI Taxonomy" id="652676"/>
    <lineage>
        <taxon>unclassified sequences</taxon>
        <taxon>metagenomes</taxon>
        <taxon>ecological metagenomes</taxon>
    </lineage>
</organism>
<dbReference type="NCBIfam" id="NF040900">
    <property type="entry name" value="porin_ExtI"/>
    <property type="match status" value="1"/>
</dbReference>
<reference evidence="1" key="1">
    <citation type="submission" date="2018-06" db="EMBL/GenBank/DDBJ databases">
        <authorList>
            <person name="Zhirakovskaya E."/>
        </authorList>
    </citation>
    <scope>NUCLEOTIDE SEQUENCE</scope>
</reference>
<dbReference type="InterPro" id="IPR010870">
    <property type="entry name" value="Porin_O/P"/>
</dbReference>
<protein>
    <submittedName>
        <fullName evidence="1">Phosphate-selective porin O and P</fullName>
    </submittedName>
</protein>
<sequence>MKPLKSMTRTLGYRSVPALFASILLGVTAAQAGPTLTYGEEGFVTLDYSIQAWVQNRGYTSSTDSGSTTDFFLRRNRITLAGQYNDYVGFYTQIEATSDGKGGQNDRSIYFRDAYVTLDVNDGVRFIVGRFKNTFTRENLEACLEPLTLDRGEVLVYTPFGGTRDTGVAMWGNLLDAKIQYRVMIADGREGDEVAQDSPRMTARLHWSLLDPEYDYGYRGTYLGTRKVLTLGVAYDRQDKVAYADWNNRRDAKDYKAWTADIFFEYPTTVGAVTASAAYMDYSVGDAINQAPDPTLPVNSELSGGYLKLGFLLPGKQGIGRLQLFTRHEKLDYGISNGYYDNTWNSIGANYYISGQQLKVSFEYAKIDYKRQHPTVAALRDYNQATLGLQLIF</sequence>
<proteinExistence type="predicted"/>
<accession>A0A3B0Z4G0</accession>
<dbReference type="EMBL" id="UOFM01000513">
    <property type="protein sequence ID" value="VAW83103.1"/>
    <property type="molecule type" value="Genomic_DNA"/>
</dbReference>
<gene>
    <name evidence="1" type="ORF">MNBD_GAMMA14-723</name>
</gene>